<dbReference type="GO" id="GO:0002376">
    <property type="term" value="P:immune system process"/>
    <property type="evidence" value="ECO:0007669"/>
    <property type="project" value="UniProtKB-KW"/>
</dbReference>
<evidence type="ECO:0000313" key="17">
    <source>
        <dbReference type="EMBL" id="TPX41279.1"/>
    </source>
</evidence>
<evidence type="ECO:0000256" key="1">
    <source>
        <dbReference type="ARBA" id="ARBA00004496"/>
    </source>
</evidence>
<evidence type="ECO:0000256" key="12">
    <source>
        <dbReference type="PROSITE-ProRule" id="PRU00723"/>
    </source>
</evidence>
<dbReference type="GO" id="GO:0031048">
    <property type="term" value="P:regulatory ncRNA-mediated heterochromatin formation"/>
    <property type="evidence" value="ECO:0007669"/>
    <property type="project" value="TreeGrafter"/>
</dbReference>
<keyword evidence="5" id="KW-0547">Nucleotide-binding</keyword>
<keyword evidence="13" id="KW-0175">Coiled coil</keyword>
<evidence type="ECO:0000259" key="15">
    <source>
        <dbReference type="PROSITE" id="PS50103"/>
    </source>
</evidence>
<comment type="subcellular location">
    <subcellularLocation>
        <location evidence="1">Cytoplasm</location>
    </subcellularLocation>
</comment>
<dbReference type="CDD" id="cd18808">
    <property type="entry name" value="SF1_C_Upf1"/>
    <property type="match status" value="1"/>
</dbReference>
<dbReference type="PROSITE" id="PS51981">
    <property type="entry name" value="ZF_RZ"/>
    <property type="match status" value="1"/>
</dbReference>
<dbReference type="GO" id="GO:0005737">
    <property type="term" value="C:cytoplasm"/>
    <property type="evidence" value="ECO:0007669"/>
    <property type="project" value="UniProtKB-SubCell"/>
</dbReference>
<feature type="region of interest" description="Disordered" evidence="14">
    <location>
        <begin position="136"/>
        <end position="203"/>
    </location>
</feature>
<dbReference type="InterPro" id="IPR000571">
    <property type="entry name" value="Znf_CCCH"/>
</dbReference>
<feature type="region of interest" description="Disordered" evidence="14">
    <location>
        <begin position="885"/>
        <end position="974"/>
    </location>
</feature>
<sequence>MTIEADLDLCCSQCERVLGRHTPSSPLFQVLPNGPTALINLTARPADINIVQNGRPIQCRHCGHSVGRDFTLDPNRLYITDVHNKKSTTMWSVLTSDTDTSPNLKVCWHFPRGDCRYNDRCKSFHGSPNVLQKCGLSRASGSSKAPVSSTSANTSTPSRPSASRTFGAGAAGSSSSSRFPAASPWPASRPSPNLGSPNRSPGRIHTHSYLRINTVQSFLQAHRADTVDPLALLQQLNRDRYKVLEKLTSDPPTDKQMIDFAACLSSPAWEWDPSFNELVNTLVEWKSFLNRINELLLRPVCTQGIDNFITVLDFLVVMSKKRADVAKQFGTETLGDLVQARLEDALYSEDIKSRLGRLWTQIKALMIDDNIRHSHLRRQLELQPDEEVARIDDIPILPDTKELFGQIRVKVPGNRTRWATLDAYRSAHYLMLREEYIGPLREVVLDLFSMGSTNGHQHYVLYSDVTIASAVFTSSLLFEISYQVANRRNVDFSRMNHLQYGSLVLLFPQEADSNFGRQRFAKDMVKHSLDKAVFATIGSFEMKKPREMPKVSLSFLPQEFIKVIPGTRYYMVESPAYFIAFEPVLTALRRPDVMTSNPLARLLVLFEQISNPTPKYITAKSALDVSSFYNKRTTKTMYQPSVDNPLPEGSMFDESQANAVHHALTHQVALIHGPPGTGKSFVGVHLARILSEVSDPVLIVTYTNHALDQFLDQISQLIGPDHLLRCGSNRKEKEEDESPLKARKIHNVARMDRTDYQDRQRVLDRIKVAVGTFTAVLQLLNDVSSENMRRQKVEELFWEMIPATSVKRSFLAPPKIFSAIFEIRDSPRKIVMEAYRAWLDGSEDRLVAGWMQEYLQLINDARNTQGPLRNHSISFQGNRYEVLGEEGGESEQDQDATASESGEEEEQLEGVPWDIDTITIDVEEDDEEVSGASGNTPNDISAGGQGSSVDDDDQTLNQPTLETPTSSSWTSQAPALIADEYNPLEDMSEEQIDRLLQSEYVSDKESADENAFIEVDHSRTNQKQSPPKCQLPADVTIALRQLVETFFMYPNVWHMNHSTRRAILRQFEDTLVELLKEKSFKIQTYIEDQGRSINAIKDRSRVRAVRQASIVGMTSTFAARNFSFVAAIKPKVAIIEEAGELLESQLLASVSSGNLEHLILIGDHLQLKPKLESMTLRKQKWDVSLFERLVKSDFVKTMLNTQQRMHPSIASLTKHFYDEPILDHPSVNDFPAIPAIAERVWFLTHCVPEDKIPHDAFLQSKSHELEAQFVVLLARFISQQGIPPSKITILSAYVQQVRNVRRLARETHQELTGMKASTVDNYQGDENDVIILSLVRSNEDDRAGFLKEENRAIVALSRARHALYIVGNPAMLEQHDAWNPVLSILRKRNQIGPELLVVCDKHPDRKTQLNLCSDFSNVRWGGCFEPCKVLLDCGHLCRMTCHAQAHQVTQCMEPCVRDRVCSHPCPALCGTCASATAAEPNFKTCQNKCRVLVERALPCGHRQRDACSFEGVPDCRTRVSETLPCTHVRRVECSSLARPYTCCVPVSVTLPCGHTINRKCSEVATPKCPKPYCPHHCDAALICSHQCQAGCGKPHTILCRKPCNTHCLHGSRCGRKCSDECTPCKERCGNGCSHRRCSMLCWEMCDVEPCNERCEKIKGCGHRCFGLCGELCPDCPFCSPALAQVEDLLSLETIGEICAEFRMTEDYNMQYRKRLWFYGKKGVRGIKLMRHHVQAENTLYVLPDCRHPFTTAFLDAHFNNEATSTSVKLPTCPSCRTPIYTALRYSHLIKRMLSMYGLVKVKQKQQLQELRKQREQERRMVVNAISAAENFHGYSNIGHWFYCPNGHPYFIGECGGAMQISRCPDCGAVVGGANHSLVAGNSFAPIDGASAPSWPGMARRDNP</sequence>
<evidence type="ECO:0000313" key="18">
    <source>
        <dbReference type="Proteomes" id="UP000320475"/>
    </source>
</evidence>
<comment type="similarity">
    <text evidence="2">Belongs to the DNA2/NAM7 helicase family.</text>
</comment>
<dbReference type="Gene3D" id="3.40.50.300">
    <property type="entry name" value="P-loop containing nucleotide triphosphate hydrolases"/>
    <property type="match status" value="3"/>
</dbReference>
<keyword evidence="4 12" id="KW-0479">Metal-binding</keyword>
<dbReference type="Pfam" id="PF13086">
    <property type="entry name" value="AAA_11"/>
    <property type="match status" value="2"/>
</dbReference>
<feature type="domain" description="C3H1-type" evidence="15">
    <location>
        <begin position="101"/>
        <end position="128"/>
    </location>
</feature>
<keyword evidence="9 12" id="KW-0862">Zinc</keyword>
<dbReference type="InterPro" id="IPR046439">
    <property type="entry name" value="ZF_RZ_dom"/>
</dbReference>
<evidence type="ECO:0000256" key="14">
    <source>
        <dbReference type="SAM" id="MobiDB-lite"/>
    </source>
</evidence>
<keyword evidence="7" id="KW-0378">Hydrolase</keyword>
<name>A0A507CQ62_9FUNG</name>
<dbReference type="FunFam" id="3.40.50.300:FF:000326">
    <property type="entry name" value="P-loop containing nucleoside triphosphate hydrolase"/>
    <property type="match status" value="1"/>
</dbReference>
<dbReference type="InterPro" id="IPR047187">
    <property type="entry name" value="SF1_C_Upf1"/>
</dbReference>
<dbReference type="GO" id="GO:0016787">
    <property type="term" value="F:hydrolase activity"/>
    <property type="evidence" value="ECO:0007669"/>
    <property type="project" value="UniProtKB-KW"/>
</dbReference>
<evidence type="ECO:0000256" key="3">
    <source>
        <dbReference type="ARBA" id="ARBA00022490"/>
    </source>
</evidence>
<evidence type="ECO:0000256" key="4">
    <source>
        <dbReference type="ARBA" id="ARBA00022723"/>
    </source>
</evidence>
<keyword evidence="10" id="KW-0067">ATP-binding</keyword>
<dbReference type="InterPro" id="IPR027417">
    <property type="entry name" value="P-loop_NTPase"/>
</dbReference>
<evidence type="ECO:0000256" key="8">
    <source>
        <dbReference type="ARBA" id="ARBA00022806"/>
    </source>
</evidence>
<dbReference type="EMBL" id="QEAM01000331">
    <property type="protein sequence ID" value="TPX41279.1"/>
    <property type="molecule type" value="Genomic_DNA"/>
</dbReference>
<dbReference type="InterPro" id="IPR041679">
    <property type="entry name" value="DNA2/NAM7-like_C"/>
</dbReference>
<keyword evidence="11" id="KW-0391">Immunity</keyword>
<evidence type="ECO:0000259" key="16">
    <source>
        <dbReference type="PROSITE" id="PS51981"/>
    </source>
</evidence>
<reference evidence="17 18" key="1">
    <citation type="journal article" date="2019" name="Sci. Rep.">
        <title>Comparative genomics of chytrid fungi reveal insights into the obligate biotrophic and pathogenic lifestyle of Synchytrium endobioticum.</title>
        <authorList>
            <person name="van de Vossenberg B.T.L.H."/>
            <person name="Warris S."/>
            <person name="Nguyen H.D.T."/>
            <person name="van Gent-Pelzer M.P.E."/>
            <person name="Joly D.L."/>
            <person name="van de Geest H.C."/>
            <person name="Bonants P.J.M."/>
            <person name="Smith D.S."/>
            <person name="Levesque C.A."/>
            <person name="van der Lee T.A.J."/>
        </authorList>
    </citation>
    <scope>NUCLEOTIDE SEQUENCE [LARGE SCALE GENOMIC DNA]</scope>
    <source>
        <strain evidence="17 18">LEV6574</strain>
    </source>
</reference>
<dbReference type="GO" id="GO:0005524">
    <property type="term" value="F:ATP binding"/>
    <property type="evidence" value="ECO:0007669"/>
    <property type="project" value="UniProtKB-KW"/>
</dbReference>
<keyword evidence="3" id="KW-0963">Cytoplasm</keyword>
<evidence type="ECO:0000256" key="2">
    <source>
        <dbReference type="ARBA" id="ARBA00007913"/>
    </source>
</evidence>
<keyword evidence="6 12" id="KW-0863">Zinc-finger</keyword>
<comment type="caution">
    <text evidence="17">The sequence shown here is derived from an EMBL/GenBank/DDBJ whole genome shotgun (WGS) entry which is preliminary data.</text>
</comment>
<dbReference type="GO" id="GO:0008270">
    <property type="term" value="F:zinc ion binding"/>
    <property type="evidence" value="ECO:0007669"/>
    <property type="project" value="UniProtKB-KW"/>
</dbReference>
<dbReference type="PANTHER" id="PTHR10887:SF341">
    <property type="entry name" value="NFX1-TYPE ZINC FINGER-CONTAINING PROTEIN 1"/>
    <property type="match status" value="1"/>
</dbReference>
<dbReference type="PANTHER" id="PTHR10887">
    <property type="entry name" value="DNA2/NAM7 HELICASE FAMILY"/>
    <property type="match status" value="1"/>
</dbReference>
<organism evidence="17 18">
    <name type="scientific">Synchytrium endobioticum</name>
    <dbReference type="NCBI Taxonomy" id="286115"/>
    <lineage>
        <taxon>Eukaryota</taxon>
        <taxon>Fungi</taxon>
        <taxon>Fungi incertae sedis</taxon>
        <taxon>Chytridiomycota</taxon>
        <taxon>Chytridiomycota incertae sedis</taxon>
        <taxon>Chytridiomycetes</taxon>
        <taxon>Synchytriales</taxon>
        <taxon>Synchytriaceae</taxon>
        <taxon>Synchytrium</taxon>
    </lineage>
</organism>
<accession>A0A507CQ62</accession>
<feature type="compositionally biased region" description="Acidic residues" evidence="14">
    <location>
        <begin position="885"/>
        <end position="894"/>
    </location>
</feature>
<evidence type="ECO:0000256" key="11">
    <source>
        <dbReference type="ARBA" id="ARBA00022859"/>
    </source>
</evidence>
<feature type="coiled-coil region" evidence="13">
    <location>
        <begin position="1800"/>
        <end position="1827"/>
    </location>
</feature>
<dbReference type="Pfam" id="PF20173">
    <property type="entry name" value="ZnF_RZ-type"/>
    <property type="match status" value="1"/>
</dbReference>
<dbReference type="Pfam" id="PF13087">
    <property type="entry name" value="AAA_12"/>
    <property type="match status" value="1"/>
</dbReference>
<dbReference type="InterPro" id="IPR041677">
    <property type="entry name" value="DNA2/NAM7_AAA_11"/>
</dbReference>
<feature type="domain" description="RZ-type" evidence="16">
    <location>
        <begin position="1813"/>
        <end position="1891"/>
    </location>
</feature>
<dbReference type="InterPro" id="IPR045055">
    <property type="entry name" value="DNA2/NAM7-like"/>
</dbReference>
<evidence type="ECO:0000256" key="9">
    <source>
        <dbReference type="ARBA" id="ARBA00022833"/>
    </source>
</evidence>
<evidence type="ECO:0000256" key="5">
    <source>
        <dbReference type="ARBA" id="ARBA00022741"/>
    </source>
</evidence>
<dbReference type="OrthoDB" id="2423195at2759"/>
<protein>
    <submittedName>
        <fullName evidence="17">Uncharacterized protein</fullName>
    </submittedName>
</protein>
<dbReference type="GO" id="GO:0004386">
    <property type="term" value="F:helicase activity"/>
    <property type="evidence" value="ECO:0007669"/>
    <property type="project" value="UniProtKB-KW"/>
</dbReference>
<evidence type="ECO:0000256" key="7">
    <source>
        <dbReference type="ARBA" id="ARBA00022801"/>
    </source>
</evidence>
<keyword evidence="8" id="KW-0347">Helicase</keyword>
<gene>
    <name evidence="17" type="ORF">SeLEV6574_g06173</name>
</gene>
<feature type="compositionally biased region" description="Low complexity" evidence="14">
    <location>
        <begin position="148"/>
        <end position="192"/>
    </location>
</feature>
<dbReference type="GO" id="GO:0005694">
    <property type="term" value="C:chromosome"/>
    <property type="evidence" value="ECO:0007669"/>
    <property type="project" value="UniProtKB-ARBA"/>
</dbReference>
<dbReference type="Proteomes" id="UP000320475">
    <property type="component" value="Unassembled WGS sequence"/>
</dbReference>
<dbReference type="VEuPathDB" id="FungiDB:SeMB42_g07637"/>
<dbReference type="GO" id="GO:0031380">
    <property type="term" value="C:nuclear RNA-directed RNA polymerase complex"/>
    <property type="evidence" value="ECO:0007669"/>
    <property type="project" value="TreeGrafter"/>
</dbReference>
<proteinExistence type="inferred from homology"/>
<evidence type="ECO:0000256" key="6">
    <source>
        <dbReference type="ARBA" id="ARBA00022771"/>
    </source>
</evidence>
<evidence type="ECO:0000256" key="10">
    <source>
        <dbReference type="ARBA" id="ARBA00022840"/>
    </source>
</evidence>
<dbReference type="PROSITE" id="PS50103">
    <property type="entry name" value="ZF_C3H1"/>
    <property type="match status" value="1"/>
</dbReference>
<dbReference type="SUPFAM" id="SSF52540">
    <property type="entry name" value="P-loop containing nucleoside triphosphate hydrolases"/>
    <property type="match status" value="1"/>
</dbReference>
<feature type="compositionally biased region" description="Polar residues" evidence="14">
    <location>
        <begin position="955"/>
        <end position="973"/>
    </location>
</feature>
<feature type="zinc finger region" description="C3H1-type" evidence="12">
    <location>
        <begin position="101"/>
        <end position="128"/>
    </location>
</feature>
<evidence type="ECO:0000256" key="13">
    <source>
        <dbReference type="SAM" id="Coils"/>
    </source>
</evidence>